<keyword evidence="1" id="KW-0472">Membrane</keyword>
<gene>
    <name evidence="2" type="ORF">AV530_016768</name>
</gene>
<protein>
    <submittedName>
        <fullName evidence="2">Uncharacterized protein</fullName>
    </submittedName>
</protein>
<proteinExistence type="predicted"/>
<accession>A0A1V4J3J3</accession>
<sequence length="145" mass="16114">MIQVAERDHTAGESITLRSIAPLLLSCTVGFMFGPQRCKWKSIKQLIPAIAFALSCLEPDNQMQERTVDTLITDITAGLPILLTLVCTNHSQSLISFLKTKLKEASPFLWGKVHLPLKQDFEKPSERKAGTILSSQELIPVSLRI</sequence>
<keyword evidence="1" id="KW-0812">Transmembrane</keyword>
<dbReference type="AlphaFoldDB" id="A0A1V4J3J3"/>
<comment type="caution">
    <text evidence="2">The sequence shown here is derived from an EMBL/GenBank/DDBJ whole genome shotgun (WGS) entry which is preliminary data.</text>
</comment>
<evidence type="ECO:0000313" key="3">
    <source>
        <dbReference type="Proteomes" id="UP000190648"/>
    </source>
</evidence>
<keyword evidence="1" id="KW-1133">Transmembrane helix</keyword>
<evidence type="ECO:0000256" key="1">
    <source>
        <dbReference type="SAM" id="Phobius"/>
    </source>
</evidence>
<evidence type="ECO:0000313" key="2">
    <source>
        <dbReference type="EMBL" id="OPJ66781.1"/>
    </source>
</evidence>
<organism evidence="2 3">
    <name type="scientific">Patagioenas fasciata monilis</name>
    <dbReference type="NCBI Taxonomy" id="372326"/>
    <lineage>
        <taxon>Eukaryota</taxon>
        <taxon>Metazoa</taxon>
        <taxon>Chordata</taxon>
        <taxon>Craniata</taxon>
        <taxon>Vertebrata</taxon>
        <taxon>Euteleostomi</taxon>
        <taxon>Archelosauria</taxon>
        <taxon>Archosauria</taxon>
        <taxon>Dinosauria</taxon>
        <taxon>Saurischia</taxon>
        <taxon>Theropoda</taxon>
        <taxon>Coelurosauria</taxon>
        <taxon>Aves</taxon>
        <taxon>Neognathae</taxon>
        <taxon>Neoaves</taxon>
        <taxon>Columbimorphae</taxon>
        <taxon>Columbiformes</taxon>
        <taxon>Columbidae</taxon>
        <taxon>Patagioenas</taxon>
    </lineage>
</organism>
<dbReference type="Proteomes" id="UP000190648">
    <property type="component" value="Unassembled WGS sequence"/>
</dbReference>
<keyword evidence="3" id="KW-1185">Reference proteome</keyword>
<name>A0A1V4J3J3_PATFA</name>
<dbReference type="EMBL" id="LSYS01009367">
    <property type="protein sequence ID" value="OPJ66781.1"/>
    <property type="molecule type" value="Genomic_DNA"/>
</dbReference>
<feature type="transmembrane region" description="Helical" evidence="1">
    <location>
        <begin position="15"/>
        <end position="34"/>
    </location>
</feature>
<reference evidence="2 3" key="1">
    <citation type="submission" date="2016-02" db="EMBL/GenBank/DDBJ databases">
        <title>Band-tailed pigeon sequencing and assembly.</title>
        <authorList>
            <person name="Soares A.E."/>
            <person name="Novak B.J."/>
            <person name="Rice E.S."/>
            <person name="O'Connell B."/>
            <person name="Chang D."/>
            <person name="Weber S."/>
            <person name="Shapiro B."/>
        </authorList>
    </citation>
    <scope>NUCLEOTIDE SEQUENCE [LARGE SCALE GENOMIC DNA]</scope>
    <source>
        <strain evidence="2">BTP2013</strain>
        <tissue evidence="2">Blood</tissue>
    </source>
</reference>